<evidence type="ECO:0000256" key="6">
    <source>
        <dbReference type="ARBA" id="ARBA00023187"/>
    </source>
</evidence>
<accession>B6AF87</accession>
<sequence length="106" mass="12250">MYTKLYYLLLYVLFLEPIDLIRLSLDEKVNVKCRGDRELEGILYAYDPHMNMVLGNVKETSQKITIDEVTGEESTMKVTRRIEMLFLRGDLVILVKPAINIGIIKA</sequence>
<dbReference type="GO" id="GO:0005681">
    <property type="term" value="C:spliceosomal complex"/>
    <property type="evidence" value="ECO:0007669"/>
    <property type="project" value="UniProtKB-KW"/>
</dbReference>
<keyword evidence="12" id="KW-1185">Reference proteome</keyword>
<protein>
    <submittedName>
        <fullName evidence="11">LSM domain-containing protein</fullName>
    </submittedName>
</protein>
<evidence type="ECO:0000313" key="12">
    <source>
        <dbReference type="Proteomes" id="UP000001460"/>
    </source>
</evidence>
<comment type="similarity">
    <text evidence="2">Belongs to the snRNP Sm proteins family.</text>
</comment>
<evidence type="ECO:0000313" key="11">
    <source>
        <dbReference type="EMBL" id="EEA06878.1"/>
    </source>
</evidence>
<dbReference type="OrthoDB" id="29543at2759"/>
<dbReference type="CDD" id="cd01730">
    <property type="entry name" value="LSm3"/>
    <property type="match status" value="1"/>
</dbReference>
<dbReference type="OMA" id="FDSHCNI"/>
<evidence type="ECO:0000256" key="2">
    <source>
        <dbReference type="ARBA" id="ARBA00006850"/>
    </source>
</evidence>
<dbReference type="eggNOG" id="KOG3460">
    <property type="taxonomic scope" value="Eukaryota"/>
</dbReference>
<dbReference type="Pfam" id="PF01423">
    <property type="entry name" value="LSM"/>
    <property type="match status" value="1"/>
</dbReference>
<keyword evidence="8" id="KW-0687">Ribonucleoprotein</keyword>
<dbReference type="SUPFAM" id="SSF50182">
    <property type="entry name" value="Sm-like ribonucleoproteins"/>
    <property type="match status" value="1"/>
</dbReference>
<dbReference type="PROSITE" id="PS52002">
    <property type="entry name" value="SM"/>
    <property type="match status" value="1"/>
</dbReference>
<evidence type="ECO:0000256" key="9">
    <source>
        <dbReference type="SAM" id="SignalP"/>
    </source>
</evidence>
<dbReference type="Proteomes" id="UP000001460">
    <property type="component" value="Unassembled WGS sequence"/>
</dbReference>
<keyword evidence="5" id="KW-0694">RNA-binding</keyword>
<evidence type="ECO:0000259" key="10">
    <source>
        <dbReference type="PROSITE" id="PS52002"/>
    </source>
</evidence>
<dbReference type="GeneID" id="6996429"/>
<dbReference type="InterPro" id="IPR047575">
    <property type="entry name" value="Sm"/>
</dbReference>
<evidence type="ECO:0000256" key="7">
    <source>
        <dbReference type="ARBA" id="ARBA00023242"/>
    </source>
</evidence>
<gene>
    <name evidence="11" type="ORF">CMU_032630</name>
</gene>
<name>B6AF87_CRYMR</name>
<dbReference type="Gene3D" id="2.30.30.100">
    <property type="match status" value="1"/>
</dbReference>
<dbReference type="InterPro" id="IPR001163">
    <property type="entry name" value="Sm_dom_euk/arc"/>
</dbReference>
<dbReference type="InterPro" id="IPR034105">
    <property type="entry name" value="Lsm3"/>
</dbReference>
<feature type="chain" id="PRO_5002842391" evidence="9">
    <location>
        <begin position="21"/>
        <end position="106"/>
    </location>
</feature>
<evidence type="ECO:0000256" key="5">
    <source>
        <dbReference type="ARBA" id="ARBA00022884"/>
    </source>
</evidence>
<dbReference type="EMBL" id="DS989731">
    <property type="protein sequence ID" value="EEA06878.1"/>
    <property type="molecule type" value="Genomic_DNA"/>
</dbReference>
<keyword evidence="9" id="KW-0732">Signal</keyword>
<comment type="subcellular location">
    <subcellularLocation>
        <location evidence="1">Nucleus</location>
    </subcellularLocation>
</comment>
<organism evidence="11 12">
    <name type="scientific">Cryptosporidium muris (strain RN66)</name>
    <dbReference type="NCBI Taxonomy" id="441375"/>
    <lineage>
        <taxon>Eukaryota</taxon>
        <taxon>Sar</taxon>
        <taxon>Alveolata</taxon>
        <taxon>Apicomplexa</taxon>
        <taxon>Conoidasida</taxon>
        <taxon>Coccidia</taxon>
        <taxon>Eucoccidiorida</taxon>
        <taxon>Eimeriorina</taxon>
        <taxon>Cryptosporidiidae</taxon>
        <taxon>Cryptosporidium</taxon>
    </lineage>
</organism>
<keyword evidence="7" id="KW-0539">Nucleus</keyword>
<dbReference type="InterPro" id="IPR010920">
    <property type="entry name" value="LSM_dom_sf"/>
</dbReference>
<evidence type="ECO:0000256" key="8">
    <source>
        <dbReference type="ARBA" id="ARBA00023274"/>
    </source>
</evidence>
<dbReference type="GO" id="GO:0120114">
    <property type="term" value="C:Sm-like protein family complex"/>
    <property type="evidence" value="ECO:0007669"/>
    <property type="project" value="UniProtKB-ARBA"/>
</dbReference>
<proteinExistence type="inferred from homology"/>
<evidence type="ECO:0000256" key="3">
    <source>
        <dbReference type="ARBA" id="ARBA00022664"/>
    </source>
</evidence>
<feature type="signal peptide" evidence="9">
    <location>
        <begin position="1"/>
        <end position="20"/>
    </location>
</feature>
<reference evidence="11" key="1">
    <citation type="submission" date="2008-06" db="EMBL/GenBank/DDBJ databases">
        <authorList>
            <person name="Lorenzi H."/>
            <person name="Inman J."/>
            <person name="Miller J."/>
            <person name="Schobel S."/>
            <person name="Amedeo P."/>
            <person name="Caler E.V."/>
            <person name="da Silva J."/>
        </authorList>
    </citation>
    <scope>NUCLEOTIDE SEQUENCE [LARGE SCALE GENOMIC DNA]</scope>
    <source>
        <strain evidence="11">RN66</strain>
    </source>
</reference>
<dbReference type="InterPro" id="IPR040002">
    <property type="entry name" value="Sm-like_LSM3"/>
</dbReference>
<evidence type="ECO:0000256" key="4">
    <source>
        <dbReference type="ARBA" id="ARBA00022728"/>
    </source>
</evidence>
<keyword evidence="6" id="KW-0508">mRNA splicing</keyword>
<dbReference type="STRING" id="441375.B6AF87"/>
<dbReference type="RefSeq" id="XP_002141227.1">
    <property type="nucleotide sequence ID" value="XM_002141191.1"/>
</dbReference>
<dbReference type="AlphaFoldDB" id="B6AF87"/>
<dbReference type="VEuPathDB" id="CryptoDB:CMU_032630"/>
<feature type="domain" description="Sm" evidence="10">
    <location>
        <begin position="16"/>
        <end position="101"/>
    </location>
</feature>
<dbReference type="PANTHER" id="PTHR13110">
    <property type="entry name" value="U6 SNRNA-ASSOCIATED SM-LIKE PROTEIN LSM3"/>
    <property type="match status" value="1"/>
</dbReference>
<keyword evidence="3" id="KW-0507">mRNA processing</keyword>
<keyword evidence="4" id="KW-0747">Spliceosome</keyword>
<dbReference type="GO" id="GO:0003723">
    <property type="term" value="F:RNA binding"/>
    <property type="evidence" value="ECO:0007669"/>
    <property type="project" value="UniProtKB-KW"/>
</dbReference>
<evidence type="ECO:0000256" key="1">
    <source>
        <dbReference type="ARBA" id="ARBA00004123"/>
    </source>
</evidence>
<dbReference type="SMART" id="SM00651">
    <property type="entry name" value="Sm"/>
    <property type="match status" value="1"/>
</dbReference>
<dbReference type="GO" id="GO:0000398">
    <property type="term" value="P:mRNA splicing, via spliceosome"/>
    <property type="evidence" value="ECO:0007669"/>
    <property type="project" value="InterPro"/>
</dbReference>